<keyword evidence="2" id="KW-0809">Transit peptide</keyword>
<dbReference type="PANTHER" id="PTHR28554:SF1">
    <property type="entry name" value="LARGE RIBOSOMAL SUBUNIT PROTEIN ML45"/>
    <property type="match status" value="1"/>
</dbReference>
<dbReference type="SMART" id="SM00978">
    <property type="entry name" value="Tim44"/>
    <property type="match status" value="1"/>
</dbReference>
<evidence type="ECO:0000256" key="1">
    <source>
        <dbReference type="ARBA" id="ARBA00004173"/>
    </source>
</evidence>
<keyword evidence="11" id="KW-1185">Reference proteome</keyword>
<evidence type="ECO:0000256" key="8">
    <source>
        <dbReference type="ARBA" id="ARBA00043031"/>
    </source>
</evidence>
<evidence type="ECO:0000313" key="11">
    <source>
        <dbReference type="Proteomes" id="UP000245609"/>
    </source>
</evidence>
<evidence type="ECO:0000256" key="3">
    <source>
        <dbReference type="ARBA" id="ARBA00022980"/>
    </source>
</evidence>
<feature type="domain" description="Tim44-like" evidence="9">
    <location>
        <begin position="109"/>
        <end position="258"/>
    </location>
</feature>
<evidence type="ECO:0000256" key="7">
    <source>
        <dbReference type="ARBA" id="ARBA00039448"/>
    </source>
</evidence>
<name>A0A2T9ZCW0_9FUNG</name>
<dbReference type="InterPro" id="IPR007379">
    <property type="entry name" value="Tim44-like_dom"/>
</dbReference>
<evidence type="ECO:0000259" key="9">
    <source>
        <dbReference type="SMART" id="SM00978"/>
    </source>
</evidence>
<dbReference type="SUPFAM" id="SSF54427">
    <property type="entry name" value="NTF2-like"/>
    <property type="match status" value="1"/>
</dbReference>
<comment type="similarity">
    <text evidence="6">Belongs to the mitochondrion-specific ribosomal protein mL45 family.</text>
</comment>
<dbReference type="Gene3D" id="3.10.450.240">
    <property type="match status" value="1"/>
</dbReference>
<dbReference type="Pfam" id="PF04280">
    <property type="entry name" value="Tim44"/>
    <property type="match status" value="1"/>
</dbReference>
<keyword evidence="5" id="KW-0687">Ribonucleoprotein</keyword>
<dbReference type="STRING" id="133381.A0A2T9ZCW0"/>
<gene>
    <name evidence="10" type="ORF">BB560_003131</name>
</gene>
<dbReference type="AlphaFoldDB" id="A0A2T9ZCW0"/>
<dbReference type="GO" id="GO:0005739">
    <property type="term" value="C:mitochondrion"/>
    <property type="evidence" value="ECO:0007669"/>
    <property type="project" value="UniProtKB-SubCell"/>
</dbReference>
<evidence type="ECO:0000313" key="10">
    <source>
        <dbReference type="EMBL" id="PVV02421.1"/>
    </source>
</evidence>
<dbReference type="InterPro" id="IPR051975">
    <property type="entry name" value="mtLSU_mL45"/>
</dbReference>
<protein>
    <recommendedName>
        <fullName evidence="7">Large ribosomal subunit protein mL45</fullName>
    </recommendedName>
    <alternativeName>
        <fullName evidence="8">39S ribosomal protein L45, mitochondrial</fullName>
    </alternativeName>
</protein>
<comment type="subcellular location">
    <subcellularLocation>
        <location evidence="1">Mitochondrion</location>
    </subcellularLocation>
</comment>
<keyword evidence="3" id="KW-0689">Ribosomal protein</keyword>
<proteinExistence type="inferred from homology"/>
<evidence type="ECO:0000256" key="4">
    <source>
        <dbReference type="ARBA" id="ARBA00023128"/>
    </source>
</evidence>
<comment type="caution">
    <text evidence="10">The sequence shown here is derived from an EMBL/GenBank/DDBJ whole genome shotgun (WGS) entry which is preliminary data.</text>
</comment>
<dbReference type="InterPro" id="IPR032710">
    <property type="entry name" value="NTF2-like_dom_sf"/>
</dbReference>
<organism evidence="10 11">
    <name type="scientific">Smittium megazygosporum</name>
    <dbReference type="NCBI Taxonomy" id="133381"/>
    <lineage>
        <taxon>Eukaryota</taxon>
        <taxon>Fungi</taxon>
        <taxon>Fungi incertae sedis</taxon>
        <taxon>Zoopagomycota</taxon>
        <taxon>Kickxellomycotina</taxon>
        <taxon>Harpellomycetes</taxon>
        <taxon>Harpellales</taxon>
        <taxon>Legeriomycetaceae</taxon>
        <taxon>Smittium</taxon>
    </lineage>
</organism>
<dbReference type="EMBL" id="MBFS01000471">
    <property type="protein sequence ID" value="PVV02421.1"/>
    <property type="molecule type" value="Genomic_DNA"/>
</dbReference>
<accession>A0A2T9ZCW0</accession>
<dbReference type="PANTHER" id="PTHR28554">
    <property type="entry name" value="39S RIBOSOMAL PROTEIN L45, MITOCHONDRIAL"/>
    <property type="match status" value="1"/>
</dbReference>
<dbReference type="Proteomes" id="UP000245609">
    <property type="component" value="Unassembled WGS sequence"/>
</dbReference>
<evidence type="ECO:0000256" key="2">
    <source>
        <dbReference type="ARBA" id="ARBA00022946"/>
    </source>
</evidence>
<evidence type="ECO:0000256" key="6">
    <source>
        <dbReference type="ARBA" id="ARBA00038073"/>
    </source>
</evidence>
<sequence length="268" mass="30646">MSSLRSLSNFPRFTKNILSAHIHSTSSFSNTSFFSIVYAKSLFQTKSLLTPAAIQSRFFATKDDIPRFLLTENGLLGDYIPVPKEKRPSIYSKIGFKIAINNWKNAMKTTYSIGTIKRKISGWSPKQFALDAQEMYEAMNEAFAEGDRRTLEELCMINMLSKLKGDMKKRVGRYEWKKVSDISKPRIVQARTGRLTQSSTLCQVVVRIEQLQSVVVYNRANKPILGDKNKPIPVTEYVVFQKTTGDVNTPWMIYGKLEETKFFIPVKK</sequence>
<keyword evidence="4" id="KW-0496">Mitochondrion</keyword>
<dbReference type="GO" id="GO:1990904">
    <property type="term" value="C:ribonucleoprotein complex"/>
    <property type="evidence" value="ECO:0007669"/>
    <property type="project" value="UniProtKB-KW"/>
</dbReference>
<dbReference type="GO" id="GO:0005840">
    <property type="term" value="C:ribosome"/>
    <property type="evidence" value="ECO:0007669"/>
    <property type="project" value="UniProtKB-KW"/>
</dbReference>
<reference evidence="10 11" key="1">
    <citation type="journal article" date="2018" name="MBio">
        <title>Comparative Genomics Reveals the Core Gene Toolbox for the Fungus-Insect Symbiosis.</title>
        <authorList>
            <person name="Wang Y."/>
            <person name="Stata M."/>
            <person name="Wang W."/>
            <person name="Stajich J.E."/>
            <person name="White M.M."/>
            <person name="Moncalvo J.M."/>
        </authorList>
    </citation>
    <scope>NUCLEOTIDE SEQUENCE [LARGE SCALE GENOMIC DNA]</scope>
    <source>
        <strain evidence="10 11">SC-DP-2</strain>
    </source>
</reference>
<dbReference type="OrthoDB" id="19619at2759"/>
<evidence type="ECO:0000256" key="5">
    <source>
        <dbReference type="ARBA" id="ARBA00023274"/>
    </source>
</evidence>